<feature type="transmembrane region" description="Helical" evidence="3">
    <location>
        <begin position="743"/>
        <end position="762"/>
    </location>
</feature>
<dbReference type="NCBIfam" id="TIGR00756">
    <property type="entry name" value="PPR"/>
    <property type="match status" value="1"/>
</dbReference>
<keyword evidence="3" id="KW-0812">Transmembrane</keyword>
<reference evidence="4" key="1">
    <citation type="submission" date="2022-10" db="EMBL/GenBank/DDBJ databases">
        <authorList>
            <person name="Chen Y."/>
            <person name="Dougan E. K."/>
            <person name="Chan C."/>
            <person name="Rhodes N."/>
            <person name="Thang M."/>
        </authorList>
    </citation>
    <scope>NUCLEOTIDE SEQUENCE</scope>
</reference>
<dbReference type="EMBL" id="CAMXCT030002135">
    <property type="protein sequence ID" value="CAL4783235.1"/>
    <property type="molecule type" value="Genomic_DNA"/>
</dbReference>
<sequence length="1020" mass="113394">MGPCSTSNLRALPSSGFNAAINACAKGGHWTSASFLLEELRHRLLRPNPITLGSVMSCGCGWATALRLLSGPVDAICWNGAIAAGERTGEWTAAAYLLRCMGHSRWRPDSVSYNAAGAACVLTSGWEESLKYVEEMVKHRFLQPTVITYNSCITCCGAAGRWLKAAELFGSLMPRSLRPSMISRCSLLTACEKVRGWPQALSSFDDFGAGGRVASAVMSSTVMTASAKASKWLHAAELVECLRCGAILPDVVTMGAIMESLTFADHAWQRSIFMLTELSWRSFLPNELVCGAAITTCYKAQLEFDIRAAEKVELAALAVELFTFELCCSGAWGIGLPSCWDEDFNWEMCCEPELRRREMEGQNTSDLIQKGPRKWQQTMSECMANYDKPANFHFFRRHSSLLGHDIAHVGNPEVCTEGGHRFYWGLLAIRLGVKDVALEFGICVPSSCSYPVVDTVFVPYLLGRYMGKNWGPKNLEILGRWHKDTDEVDKDDRASHFMFKVVALYPGGAAAWYREQWPYRQQLWEYQPRWRPNEQNTLILAFLAVPPLLAGFLTKVLELCGRSSGWLRLFAPQRHLADLCSSSTSAEDLPDLHLLRLLLQIIVCWQHVILLVDWLGNSGFGGIESFQPLTSQVAKVLGRVNYTFACLTAYLSLRSMQRALHGQRGFWRTSAVSTTWLLRRWLRQACELGFWMWFFLRLSRDIPWKPFPEFARIWYQDRRATCSAAPVRPGSPLKPFEHMVPPMWLLSLLFIYAPANAALKLYSPVVTICHNMQIFENLFAVSVLAAGLGLVKHLFGRFGDIASIVAFVTLTALGLWWQPEILHEGFRPGHRFVQGTTAHMLPGALLCALVPSKFSASRNVAGMLVAMSLFVAWLSLPPTDLMSGIQPVAVADMKFSASKAATFLVSNCLHAVGVALLLNGMQKTTAAAPSWWVLLASRLSLGINLSNIFAIHYMRGRLLLMPIEFHHVHVMGYTLGAWLMALIVSTAVYCAVMPYALLGDAFLKALTRMPFASSANGKRD</sequence>
<dbReference type="InterPro" id="IPR002885">
    <property type="entry name" value="PPR_rpt"/>
</dbReference>
<organism evidence="4">
    <name type="scientific">Cladocopium goreaui</name>
    <dbReference type="NCBI Taxonomy" id="2562237"/>
    <lineage>
        <taxon>Eukaryota</taxon>
        <taxon>Sar</taxon>
        <taxon>Alveolata</taxon>
        <taxon>Dinophyceae</taxon>
        <taxon>Suessiales</taxon>
        <taxon>Symbiodiniaceae</taxon>
        <taxon>Cladocopium</taxon>
    </lineage>
</organism>
<keyword evidence="1" id="KW-0677">Repeat</keyword>
<dbReference type="EMBL" id="CAMXCT010002135">
    <property type="protein sequence ID" value="CAI3995923.1"/>
    <property type="molecule type" value="Genomic_DNA"/>
</dbReference>
<feature type="transmembrane region" description="Helical" evidence="3">
    <location>
        <begin position="931"/>
        <end position="955"/>
    </location>
</feature>
<dbReference type="Pfam" id="PF01535">
    <property type="entry name" value="PPR"/>
    <property type="match status" value="1"/>
</dbReference>
<dbReference type="PANTHER" id="PTHR47447:SF17">
    <property type="entry name" value="OS12G0638900 PROTEIN"/>
    <property type="match status" value="1"/>
</dbReference>
<evidence type="ECO:0000256" key="1">
    <source>
        <dbReference type="ARBA" id="ARBA00022737"/>
    </source>
</evidence>
<dbReference type="EMBL" id="CAMXCT020002135">
    <property type="protein sequence ID" value="CAL1149298.1"/>
    <property type="molecule type" value="Genomic_DNA"/>
</dbReference>
<dbReference type="PROSITE" id="PS51375">
    <property type="entry name" value="PPR"/>
    <property type="match status" value="1"/>
</dbReference>
<protein>
    <recommendedName>
        <fullName evidence="7">Pentatricopeptide repeat-containing protein</fullName>
    </recommendedName>
</protein>
<evidence type="ECO:0000313" key="6">
    <source>
        <dbReference type="Proteomes" id="UP001152797"/>
    </source>
</evidence>
<name>A0A9P1CRH2_9DINO</name>
<proteinExistence type="predicted"/>
<gene>
    <name evidence="4" type="ORF">C1SCF055_LOCUS22445</name>
</gene>
<feature type="repeat" description="PPR" evidence="2">
    <location>
        <begin position="145"/>
        <end position="179"/>
    </location>
</feature>
<feature type="transmembrane region" description="Helical" evidence="3">
    <location>
        <begin position="975"/>
        <end position="998"/>
    </location>
</feature>
<evidence type="ECO:0000313" key="4">
    <source>
        <dbReference type="EMBL" id="CAI3995923.1"/>
    </source>
</evidence>
<dbReference type="Proteomes" id="UP001152797">
    <property type="component" value="Unassembled WGS sequence"/>
</dbReference>
<comment type="caution">
    <text evidence="4">The sequence shown here is derived from an EMBL/GenBank/DDBJ whole genome shotgun (WGS) entry which is preliminary data.</text>
</comment>
<keyword evidence="3" id="KW-0472">Membrane</keyword>
<evidence type="ECO:0000256" key="3">
    <source>
        <dbReference type="SAM" id="Phobius"/>
    </source>
</evidence>
<evidence type="ECO:0000256" key="2">
    <source>
        <dbReference type="PROSITE-ProRule" id="PRU00708"/>
    </source>
</evidence>
<evidence type="ECO:0008006" key="7">
    <source>
        <dbReference type="Google" id="ProtNLM"/>
    </source>
</evidence>
<reference evidence="5" key="2">
    <citation type="submission" date="2024-04" db="EMBL/GenBank/DDBJ databases">
        <authorList>
            <person name="Chen Y."/>
            <person name="Shah S."/>
            <person name="Dougan E. K."/>
            <person name="Thang M."/>
            <person name="Chan C."/>
        </authorList>
    </citation>
    <scope>NUCLEOTIDE SEQUENCE [LARGE SCALE GENOMIC DNA]</scope>
</reference>
<evidence type="ECO:0000313" key="5">
    <source>
        <dbReference type="EMBL" id="CAL1149298.1"/>
    </source>
</evidence>
<keyword evidence="3" id="KW-1133">Transmembrane helix</keyword>
<dbReference type="Gene3D" id="1.25.40.10">
    <property type="entry name" value="Tetratricopeptide repeat domain"/>
    <property type="match status" value="1"/>
</dbReference>
<feature type="transmembrane region" description="Helical" evidence="3">
    <location>
        <begin position="896"/>
        <end position="919"/>
    </location>
</feature>
<dbReference type="InterPro" id="IPR011990">
    <property type="entry name" value="TPR-like_helical_dom_sf"/>
</dbReference>
<dbReference type="OrthoDB" id="410163at2759"/>
<feature type="transmembrane region" description="Helical" evidence="3">
    <location>
        <begin position="774"/>
        <end position="795"/>
    </location>
</feature>
<keyword evidence="6" id="KW-1185">Reference proteome</keyword>
<feature type="transmembrane region" description="Helical" evidence="3">
    <location>
        <begin position="859"/>
        <end position="876"/>
    </location>
</feature>
<dbReference type="PANTHER" id="PTHR47447">
    <property type="entry name" value="OS03G0856100 PROTEIN"/>
    <property type="match status" value="1"/>
</dbReference>
<dbReference type="AlphaFoldDB" id="A0A9P1CRH2"/>
<accession>A0A9P1CRH2</accession>
<feature type="transmembrane region" description="Helical" evidence="3">
    <location>
        <begin position="801"/>
        <end position="817"/>
    </location>
</feature>